<dbReference type="PANTHER" id="PTHR38445">
    <property type="entry name" value="HTH-TYPE TRANSCRIPTIONAL REPRESSOR YTRA"/>
    <property type="match status" value="1"/>
</dbReference>
<dbReference type="Proteomes" id="UP000199300">
    <property type="component" value="Unassembled WGS sequence"/>
</dbReference>
<gene>
    <name evidence="5" type="ORF">SAMN04488134_10790</name>
</gene>
<dbReference type="GO" id="GO:0003700">
    <property type="term" value="F:DNA-binding transcription factor activity"/>
    <property type="evidence" value="ECO:0007669"/>
    <property type="project" value="InterPro"/>
</dbReference>
<dbReference type="AlphaFoldDB" id="A0A1H8PIN6"/>
<dbReference type="EMBL" id="FODJ01000007">
    <property type="protein sequence ID" value="SEO41832.1"/>
    <property type="molecule type" value="Genomic_DNA"/>
</dbReference>
<evidence type="ECO:0000313" key="5">
    <source>
        <dbReference type="EMBL" id="SEO41832.1"/>
    </source>
</evidence>
<dbReference type="SMART" id="SM00345">
    <property type="entry name" value="HTH_GNTR"/>
    <property type="match status" value="1"/>
</dbReference>
<keyword evidence="2 5" id="KW-0238">DNA-binding</keyword>
<dbReference type="STRING" id="872970.SAMN04488134_10790"/>
<evidence type="ECO:0000256" key="2">
    <source>
        <dbReference type="ARBA" id="ARBA00023125"/>
    </source>
</evidence>
<dbReference type="InterPro" id="IPR036390">
    <property type="entry name" value="WH_DNA-bd_sf"/>
</dbReference>
<accession>A0A1H8PIN6</accession>
<evidence type="ECO:0000259" key="4">
    <source>
        <dbReference type="PROSITE" id="PS50949"/>
    </source>
</evidence>
<dbReference type="PANTHER" id="PTHR38445:SF10">
    <property type="entry name" value="GNTR-FAMILY TRANSCRIPTIONAL REGULATOR"/>
    <property type="match status" value="1"/>
</dbReference>
<dbReference type="OrthoDB" id="162505at2"/>
<feature type="domain" description="HTH gntR-type" evidence="4">
    <location>
        <begin position="9"/>
        <end position="77"/>
    </location>
</feature>
<evidence type="ECO:0000256" key="1">
    <source>
        <dbReference type="ARBA" id="ARBA00023015"/>
    </source>
</evidence>
<reference evidence="5 6" key="1">
    <citation type="submission" date="2016-10" db="EMBL/GenBank/DDBJ databases">
        <authorList>
            <person name="de Groot N.N."/>
        </authorList>
    </citation>
    <scope>NUCLEOTIDE SEQUENCE [LARGE SCALE GENOMIC DNA]</scope>
    <source>
        <strain evidence="5 6">CGMCC 1.10434</strain>
    </source>
</reference>
<dbReference type="PROSITE" id="PS50949">
    <property type="entry name" value="HTH_GNTR"/>
    <property type="match status" value="1"/>
</dbReference>
<dbReference type="CDD" id="cd07377">
    <property type="entry name" value="WHTH_GntR"/>
    <property type="match status" value="1"/>
</dbReference>
<dbReference type="InterPro" id="IPR000524">
    <property type="entry name" value="Tscrpt_reg_HTH_GntR"/>
</dbReference>
<dbReference type="RefSeq" id="WP_091497892.1">
    <property type="nucleotide sequence ID" value="NZ_FODJ01000007.1"/>
</dbReference>
<dbReference type="GO" id="GO:0003677">
    <property type="term" value="F:DNA binding"/>
    <property type="evidence" value="ECO:0007669"/>
    <property type="project" value="UniProtKB-KW"/>
</dbReference>
<dbReference type="Pfam" id="PF00392">
    <property type="entry name" value="GntR"/>
    <property type="match status" value="1"/>
</dbReference>
<protein>
    <submittedName>
        <fullName evidence="5">DNA-binding transcriptional regulator YhcF, GntR family</fullName>
    </submittedName>
</protein>
<proteinExistence type="predicted"/>
<dbReference type="InterPro" id="IPR036388">
    <property type="entry name" value="WH-like_DNA-bd_sf"/>
</dbReference>
<sequence length="127" mass="14550">MNTTFSDDKPLFLQIKQRIEDQIVNGQLTAHDQIPSTTKMVQFYTINHITISKGVNLLVDEGILYKKRGVGMFVAEGAKQQLLKVRQDSFAANYLLPMLKEAKKLGLSDEELTKMFIKIREGYRDEL</sequence>
<keyword evidence="6" id="KW-1185">Reference proteome</keyword>
<evidence type="ECO:0000313" key="6">
    <source>
        <dbReference type="Proteomes" id="UP000199300"/>
    </source>
</evidence>
<dbReference type="Gene3D" id="1.10.10.10">
    <property type="entry name" value="Winged helix-like DNA-binding domain superfamily/Winged helix DNA-binding domain"/>
    <property type="match status" value="1"/>
</dbReference>
<dbReference type="SUPFAM" id="SSF46785">
    <property type="entry name" value="Winged helix' DNA-binding domain"/>
    <property type="match status" value="1"/>
</dbReference>
<organism evidence="5 6">
    <name type="scientific">Amphibacillus marinus</name>
    <dbReference type="NCBI Taxonomy" id="872970"/>
    <lineage>
        <taxon>Bacteria</taxon>
        <taxon>Bacillati</taxon>
        <taxon>Bacillota</taxon>
        <taxon>Bacilli</taxon>
        <taxon>Bacillales</taxon>
        <taxon>Bacillaceae</taxon>
        <taxon>Amphibacillus</taxon>
    </lineage>
</organism>
<keyword evidence="1" id="KW-0805">Transcription regulation</keyword>
<name>A0A1H8PIN6_9BACI</name>
<keyword evidence="3" id="KW-0804">Transcription</keyword>
<evidence type="ECO:0000256" key="3">
    <source>
        <dbReference type="ARBA" id="ARBA00023163"/>
    </source>
</evidence>